<dbReference type="Proteomes" id="UP001165080">
    <property type="component" value="Unassembled WGS sequence"/>
</dbReference>
<evidence type="ECO:0000256" key="2">
    <source>
        <dbReference type="ARBA" id="ARBA00023002"/>
    </source>
</evidence>
<dbReference type="Gene3D" id="3.40.50.720">
    <property type="entry name" value="NAD(P)-binding Rossmann-like Domain"/>
    <property type="match status" value="2"/>
</dbReference>
<keyword evidence="2" id="KW-0560">Oxidoreductase</keyword>
<comment type="similarity">
    <text evidence="1">Belongs to the short-chain dehydrogenases/reductases (SDR) family.</text>
</comment>
<dbReference type="InterPro" id="IPR036291">
    <property type="entry name" value="NAD(P)-bd_dom_sf"/>
</dbReference>
<dbReference type="PANTHER" id="PTHR24320">
    <property type="entry name" value="RETINOL DEHYDROGENASE"/>
    <property type="match status" value="1"/>
</dbReference>
<evidence type="ECO:0000256" key="3">
    <source>
        <dbReference type="SAM" id="MobiDB-lite"/>
    </source>
</evidence>
<protein>
    <submittedName>
        <fullName evidence="4">Uncharacterized protein</fullName>
    </submittedName>
</protein>
<dbReference type="InterPro" id="IPR002347">
    <property type="entry name" value="SDR_fam"/>
</dbReference>
<comment type="caution">
    <text evidence="4">The sequence shown here is derived from an EMBL/GenBank/DDBJ whole genome shotgun (WGS) entry which is preliminary data.</text>
</comment>
<dbReference type="GO" id="GO:0016491">
    <property type="term" value="F:oxidoreductase activity"/>
    <property type="evidence" value="ECO:0007669"/>
    <property type="project" value="UniProtKB-KW"/>
</dbReference>
<feature type="region of interest" description="Disordered" evidence="3">
    <location>
        <begin position="145"/>
        <end position="222"/>
    </location>
</feature>
<dbReference type="EMBL" id="BRXU01000001">
    <property type="protein sequence ID" value="GLC47684.1"/>
    <property type="molecule type" value="Genomic_DNA"/>
</dbReference>
<organism evidence="4 5">
    <name type="scientific">Pleodorina starrii</name>
    <dbReference type="NCBI Taxonomy" id="330485"/>
    <lineage>
        <taxon>Eukaryota</taxon>
        <taxon>Viridiplantae</taxon>
        <taxon>Chlorophyta</taxon>
        <taxon>core chlorophytes</taxon>
        <taxon>Chlorophyceae</taxon>
        <taxon>CS clade</taxon>
        <taxon>Chlamydomonadales</taxon>
        <taxon>Volvocaceae</taxon>
        <taxon>Pleodorina</taxon>
    </lineage>
</organism>
<dbReference type="SUPFAM" id="SSF51735">
    <property type="entry name" value="NAD(P)-binding Rossmann-fold domains"/>
    <property type="match status" value="1"/>
</dbReference>
<evidence type="ECO:0000256" key="1">
    <source>
        <dbReference type="ARBA" id="ARBA00006484"/>
    </source>
</evidence>
<evidence type="ECO:0000313" key="4">
    <source>
        <dbReference type="EMBL" id="GLC47684.1"/>
    </source>
</evidence>
<sequence>MSCGRNAPGSRLDGDSQAKMDELATHGTAGSERQANALSRAAGLASAALRLAYTFSEGAAEGLHNACCHLYQLLPPAVRQKTDEEPYPADLTGKVAIVTGGNAGIGFATAQQLARRGAHVVLACRDKGRAEAAAQAIAGTPPLPGCCGSSSSSSSAPAPASSNQRDQRPSSAPAPAPAPAPALPAQPSADAAADTHIHTQAQAQTQTQTQTQTQAQTSSLPPAAGAAAAAAAAAAGGAGGPPSSSLSPAAAAAAAAASSAGGGGVPALRVDVMELDLGRLSSVRRFAEEWRRRGLPLHLLVCNAGVMAPPERTMTADGLEVQFQVNFLSHWLLTHLLLDHERERRGKEGPAAAKAKAAEKAAAAAGGGGGTRVVVVSSVVHRAGLLQWGDLLSERSYEPYITYGASKLAAVIFAKELQRRLDRHPEYGLYDSVVAIHPGIVRTHLANSFFRSYGLSWAVGTPLEPLQRLRQRLWDSVGHVLLATTDQAARRMLTACLGPAEQLAGRYMALGRVYTADKASDDPALAAELWATATRLTSYSPPPSLA</sequence>
<dbReference type="Pfam" id="PF00106">
    <property type="entry name" value="adh_short"/>
    <property type="match status" value="1"/>
</dbReference>
<feature type="compositionally biased region" description="Low complexity" evidence="3">
    <location>
        <begin position="185"/>
        <end position="222"/>
    </location>
</feature>
<feature type="compositionally biased region" description="Pro residues" evidence="3">
    <location>
        <begin position="172"/>
        <end position="184"/>
    </location>
</feature>
<gene>
    <name evidence="4" type="primary">PLEST000719</name>
    <name evidence="4" type="ORF">PLESTB_000015000</name>
</gene>
<dbReference type="PANTHER" id="PTHR24320:SF286">
    <property type="entry name" value="NAD(P)-BINDING ROSSMANN-FOLD SUPERFAMILY PROTEIN"/>
    <property type="match status" value="1"/>
</dbReference>
<name>A0A9W6EWL1_9CHLO</name>
<dbReference type="AlphaFoldDB" id="A0A9W6EWL1"/>
<proteinExistence type="inferred from homology"/>
<reference evidence="4 5" key="1">
    <citation type="journal article" date="2023" name="Commun. Biol.">
        <title>Reorganization of the ancestral sex-determining regions during the evolution of trioecy in Pleodorina starrii.</title>
        <authorList>
            <person name="Takahashi K."/>
            <person name="Suzuki S."/>
            <person name="Kawai-Toyooka H."/>
            <person name="Yamamoto K."/>
            <person name="Hamaji T."/>
            <person name="Ootsuki R."/>
            <person name="Yamaguchi H."/>
            <person name="Kawachi M."/>
            <person name="Higashiyama T."/>
            <person name="Nozaki H."/>
        </authorList>
    </citation>
    <scope>NUCLEOTIDE SEQUENCE [LARGE SCALE GENOMIC DNA]</scope>
    <source>
        <strain evidence="4 5">NIES-4479</strain>
    </source>
</reference>
<dbReference type="InterPro" id="IPR020904">
    <property type="entry name" value="Sc_DH/Rdtase_CS"/>
</dbReference>
<keyword evidence="5" id="KW-1185">Reference proteome</keyword>
<feature type="compositionally biased region" description="Low complexity" evidence="3">
    <location>
        <begin position="149"/>
        <end position="162"/>
    </location>
</feature>
<dbReference type="OrthoDB" id="191139at2759"/>
<dbReference type="PROSITE" id="PS00061">
    <property type="entry name" value="ADH_SHORT"/>
    <property type="match status" value="1"/>
</dbReference>
<evidence type="ECO:0000313" key="5">
    <source>
        <dbReference type="Proteomes" id="UP001165080"/>
    </source>
</evidence>
<accession>A0A9W6EWL1</accession>